<sequence>MASLIEKIVETGNIKIHLIPTNKFKTITMALNFKSAFNDEKMITMRALLPYALMNFIPKNILEQRLD</sequence>
<dbReference type="EMBL" id="BMOK01000019">
    <property type="protein sequence ID" value="GGL64606.1"/>
    <property type="molecule type" value="Genomic_DNA"/>
</dbReference>
<evidence type="ECO:0000313" key="1">
    <source>
        <dbReference type="EMBL" id="GGL64606.1"/>
    </source>
</evidence>
<name>A0A917S8L1_9BACL</name>
<gene>
    <name evidence="1" type="ORF">GCM10007968_30690</name>
</gene>
<evidence type="ECO:0000313" key="2">
    <source>
        <dbReference type="Proteomes" id="UP000654670"/>
    </source>
</evidence>
<keyword evidence="2" id="KW-1185">Reference proteome</keyword>
<accession>A0A917S8L1</accession>
<reference evidence="1" key="2">
    <citation type="submission" date="2020-09" db="EMBL/GenBank/DDBJ databases">
        <authorList>
            <person name="Sun Q."/>
            <person name="Ohkuma M."/>
        </authorList>
    </citation>
    <scope>NUCLEOTIDE SEQUENCE</scope>
    <source>
        <strain evidence="1">JCM 15325</strain>
    </source>
</reference>
<dbReference type="Proteomes" id="UP000654670">
    <property type="component" value="Unassembled WGS sequence"/>
</dbReference>
<proteinExistence type="predicted"/>
<comment type="caution">
    <text evidence="1">The sequence shown here is derived from an EMBL/GenBank/DDBJ whole genome shotgun (WGS) entry which is preliminary data.</text>
</comment>
<dbReference type="AlphaFoldDB" id="A0A917S8L1"/>
<dbReference type="Gene3D" id="3.30.830.10">
    <property type="entry name" value="Metalloenzyme, LuxS/M16 peptidase-like"/>
    <property type="match status" value="1"/>
</dbReference>
<organism evidence="1 2">
    <name type="scientific">Sporolactobacillus putidus</name>
    <dbReference type="NCBI Taxonomy" id="492735"/>
    <lineage>
        <taxon>Bacteria</taxon>
        <taxon>Bacillati</taxon>
        <taxon>Bacillota</taxon>
        <taxon>Bacilli</taxon>
        <taxon>Bacillales</taxon>
        <taxon>Sporolactobacillaceae</taxon>
        <taxon>Sporolactobacillus</taxon>
    </lineage>
</organism>
<dbReference type="RefSeq" id="WP_188804953.1">
    <property type="nucleotide sequence ID" value="NZ_BMOK01000019.1"/>
</dbReference>
<reference evidence="1" key="1">
    <citation type="journal article" date="2014" name="Int. J. Syst. Evol. Microbiol.">
        <title>Complete genome sequence of Corynebacterium casei LMG S-19264T (=DSM 44701T), isolated from a smear-ripened cheese.</title>
        <authorList>
            <consortium name="US DOE Joint Genome Institute (JGI-PGF)"/>
            <person name="Walter F."/>
            <person name="Albersmeier A."/>
            <person name="Kalinowski J."/>
            <person name="Ruckert C."/>
        </authorList>
    </citation>
    <scope>NUCLEOTIDE SEQUENCE</scope>
    <source>
        <strain evidence="1">JCM 15325</strain>
    </source>
</reference>
<protein>
    <submittedName>
        <fullName evidence="1">Uncharacterized protein</fullName>
    </submittedName>
</protein>